<dbReference type="OrthoDB" id="9801098at2"/>
<dbReference type="PANTHER" id="PTHR31223">
    <property type="entry name" value="LOG FAMILY PROTEIN YJL055W"/>
    <property type="match status" value="1"/>
</dbReference>
<dbReference type="STRING" id="28094.SAMN06295900_102368"/>
<dbReference type="PANTHER" id="PTHR31223:SF70">
    <property type="entry name" value="LOG FAMILY PROTEIN YJL055W"/>
    <property type="match status" value="1"/>
</dbReference>
<sequence length="202" mass="21599">MQRICVFSGSSEAGAPRYLEAAAGLGTLLAERNIGLVYGGAAIGSMGAIADAVQAAGGHVTGVIPRALVEMEVAHRGLADLRIVGSMHERKALMAELADAFIALPGGIGTLEELFEIWTLNQLAYLEKPLGLLNVGGYYDRLLTFLDHVVAESFLTRVHRELLCVEGDPKALLDVLTACSSSDRCEWRDRESVSLRFAGGAW</sequence>
<comment type="similarity">
    <text evidence="2 3">Belongs to the LOG family.</text>
</comment>
<dbReference type="Gene3D" id="3.40.50.450">
    <property type="match status" value="1"/>
</dbReference>
<dbReference type="EMBL" id="FXAH01000002">
    <property type="protein sequence ID" value="SMF08544.1"/>
    <property type="molecule type" value="Genomic_DNA"/>
</dbReference>
<dbReference type="GeneID" id="95552310"/>
<proteinExistence type="inferred from homology"/>
<organism evidence="4 5">
    <name type="scientific">Trinickia caryophylli</name>
    <name type="common">Paraburkholderia caryophylli</name>
    <dbReference type="NCBI Taxonomy" id="28094"/>
    <lineage>
        <taxon>Bacteria</taxon>
        <taxon>Pseudomonadati</taxon>
        <taxon>Pseudomonadota</taxon>
        <taxon>Betaproteobacteria</taxon>
        <taxon>Burkholderiales</taxon>
        <taxon>Burkholderiaceae</taxon>
        <taxon>Trinickia</taxon>
    </lineage>
</organism>
<protein>
    <recommendedName>
        <fullName evidence="3">Cytokinin riboside 5'-monophosphate phosphoribohydrolase</fullName>
        <ecNumber evidence="3">3.2.2.n1</ecNumber>
    </recommendedName>
</protein>
<dbReference type="GO" id="GO:0009691">
    <property type="term" value="P:cytokinin biosynthetic process"/>
    <property type="evidence" value="ECO:0007669"/>
    <property type="project" value="UniProtKB-UniRule"/>
</dbReference>
<evidence type="ECO:0000313" key="5">
    <source>
        <dbReference type="Proteomes" id="UP000192911"/>
    </source>
</evidence>
<dbReference type="Proteomes" id="UP000192911">
    <property type="component" value="Unassembled WGS sequence"/>
</dbReference>
<reference evidence="5" key="1">
    <citation type="submission" date="2017-04" db="EMBL/GenBank/DDBJ databases">
        <authorList>
            <person name="Varghese N."/>
            <person name="Submissions S."/>
        </authorList>
    </citation>
    <scope>NUCLEOTIDE SEQUENCE [LARGE SCALE GENOMIC DNA]</scope>
    <source>
        <strain evidence="5">Ballard 720</strain>
    </source>
</reference>
<accession>A0A1X7D542</accession>
<dbReference type="NCBIfam" id="TIGR00730">
    <property type="entry name" value="Rossman fold protein, TIGR00730 family"/>
    <property type="match status" value="1"/>
</dbReference>
<dbReference type="InterPro" id="IPR031100">
    <property type="entry name" value="LOG_fam"/>
</dbReference>
<gene>
    <name evidence="4" type="ORF">SAMN06295900_102368</name>
</gene>
<evidence type="ECO:0000313" key="4">
    <source>
        <dbReference type="EMBL" id="SMF08544.1"/>
    </source>
</evidence>
<dbReference type="SUPFAM" id="SSF102405">
    <property type="entry name" value="MCP/YpsA-like"/>
    <property type="match status" value="1"/>
</dbReference>
<evidence type="ECO:0000256" key="1">
    <source>
        <dbReference type="ARBA" id="ARBA00000274"/>
    </source>
</evidence>
<dbReference type="Pfam" id="PF03641">
    <property type="entry name" value="Lysine_decarbox"/>
    <property type="match status" value="1"/>
</dbReference>
<dbReference type="GO" id="GO:0005829">
    <property type="term" value="C:cytosol"/>
    <property type="evidence" value="ECO:0007669"/>
    <property type="project" value="TreeGrafter"/>
</dbReference>
<dbReference type="AlphaFoldDB" id="A0A1X7D542"/>
<keyword evidence="3" id="KW-0203">Cytokinin biosynthesis</keyword>
<evidence type="ECO:0000256" key="3">
    <source>
        <dbReference type="RuleBase" id="RU363015"/>
    </source>
</evidence>
<dbReference type="RefSeq" id="WP_085225519.1">
    <property type="nucleotide sequence ID" value="NZ_BSQD01000002.1"/>
</dbReference>
<keyword evidence="3" id="KW-0378">Hydrolase</keyword>
<comment type="catalytic activity">
    <reaction evidence="1">
        <text>AMP + H2O = D-ribose 5-phosphate + adenine</text>
        <dbReference type="Rhea" id="RHEA:20129"/>
        <dbReference type="ChEBI" id="CHEBI:15377"/>
        <dbReference type="ChEBI" id="CHEBI:16708"/>
        <dbReference type="ChEBI" id="CHEBI:78346"/>
        <dbReference type="ChEBI" id="CHEBI:456215"/>
        <dbReference type="EC" id="3.2.2.4"/>
    </reaction>
</comment>
<keyword evidence="5" id="KW-1185">Reference proteome</keyword>
<dbReference type="GO" id="GO:0008714">
    <property type="term" value="F:AMP nucleosidase activity"/>
    <property type="evidence" value="ECO:0007669"/>
    <property type="project" value="UniProtKB-EC"/>
</dbReference>
<dbReference type="InterPro" id="IPR005269">
    <property type="entry name" value="LOG"/>
</dbReference>
<name>A0A1X7D542_TRICW</name>
<evidence type="ECO:0000256" key="2">
    <source>
        <dbReference type="ARBA" id="ARBA00006763"/>
    </source>
</evidence>
<dbReference type="EC" id="3.2.2.n1" evidence="3"/>